<keyword evidence="5 10" id="KW-0443">Lipid metabolism</keyword>
<evidence type="ECO:0000256" key="3">
    <source>
        <dbReference type="ARBA" id="ARBA00022516"/>
    </source>
</evidence>
<comment type="pathway">
    <text evidence="10">Lipid metabolism; phospholipid metabolism.</text>
</comment>
<evidence type="ECO:0000256" key="7">
    <source>
        <dbReference type="ARBA" id="ARBA00023264"/>
    </source>
</evidence>
<comment type="subunit">
    <text evidence="9 10">Homodimer. Probably interacts with PlsY.</text>
</comment>
<dbReference type="EMBL" id="CADCVQ010000083">
    <property type="protein sequence ID" value="CAA9501901.1"/>
    <property type="molecule type" value="Genomic_DNA"/>
</dbReference>
<dbReference type="PANTHER" id="PTHR30100">
    <property type="entry name" value="FATTY ACID/PHOSPHOLIPID SYNTHESIS PROTEIN PLSX"/>
    <property type="match status" value="1"/>
</dbReference>
<evidence type="ECO:0000256" key="2">
    <source>
        <dbReference type="ARBA" id="ARBA00022490"/>
    </source>
</evidence>
<dbReference type="EC" id="2.3.1.274" evidence="8 10"/>
<reference evidence="11" key="1">
    <citation type="submission" date="2020-02" db="EMBL/GenBank/DDBJ databases">
        <authorList>
            <person name="Meier V. D."/>
        </authorList>
    </citation>
    <scope>NUCLEOTIDE SEQUENCE</scope>
    <source>
        <strain evidence="11">AVDCRST_MAG67</strain>
    </source>
</reference>
<evidence type="ECO:0000313" key="11">
    <source>
        <dbReference type="EMBL" id="CAA9501901.1"/>
    </source>
</evidence>
<comment type="catalytic activity">
    <reaction evidence="1 10">
        <text>a fatty acyl-[ACP] + phosphate = an acyl phosphate + holo-[ACP]</text>
        <dbReference type="Rhea" id="RHEA:42292"/>
        <dbReference type="Rhea" id="RHEA-COMP:9685"/>
        <dbReference type="Rhea" id="RHEA-COMP:14125"/>
        <dbReference type="ChEBI" id="CHEBI:43474"/>
        <dbReference type="ChEBI" id="CHEBI:59918"/>
        <dbReference type="ChEBI" id="CHEBI:64479"/>
        <dbReference type="ChEBI" id="CHEBI:138651"/>
        <dbReference type="EC" id="2.3.1.274"/>
    </reaction>
</comment>
<dbReference type="SUPFAM" id="SSF53659">
    <property type="entry name" value="Isocitrate/Isopropylmalate dehydrogenase-like"/>
    <property type="match status" value="1"/>
</dbReference>
<evidence type="ECO:0000256" key="5">
    <source>
        <dbReference type="ARBA" id="ARBA00023098"/>
    </source>
</evidence>
<dbReference type="NCBIfam" id="TIGR00182">
    <property type="entry name" value="plsX"/>
    <property type="match status" value="1"/>
</dbReference>
<gene>
    <name evidence="10" type="primary">plsX</name>
    <name evidence="11" type="ORF">AVDCRST_MAG67-1942</name>
</gene>
<name>A0A6J4SQ17_9ACTN</name>
<dbReference type="PANTHER" id="PTHR30100:SF1">
    <property type="entry name" value="PHOSPHATE ACYLTRANSFERASE"/>
    <property type="match status" value="1"/>
</dbReference>
<dbReference type="UniPathway" id="UPA00085"/>
<comment type="similarity">
    <text evidence="10">Belongs to the PlsX family.</text>
</comment>
<dbReference type="PIRSF" id="PIRSF002465">
    <property type="entry name" value="Phsphlp_syn_PlsX"/>
    <property type="match status" value="1"/>
</dbReference>
<keyword evidence="3 10" id="KW-0444">Lipid biosynthesis</keyword>
<dbReference type="AlphaFoldDB" id="A0A6J4SQ17"/>
<evidence type="ECO:0000256" key="6">
    <source>
        <dbReference type="ARBA" id="ARBA00023209"/>
    </source>
</evidence>
<evidence type="ECO:0000256" key="8">
    <source>
        <dbReference type="ARBA" id="ARBA00024069"/>
    </source>
</evidence>
<dbReference type="Pfam" id="PF02504">
    <property type="entry name" value="FA_synthesis"/>
    <property type="match status" value="1"/>
</dbReference>
<keyword evidence="6 10" id="KW-0594">Phospholipid biosynthesis</keyword>
<dbReference type="Gene3D" id="3.40.718.10">
    <property type="entry name" value="Isopropylmalate Dehydrogenase"/>
    <property type="match status" value="1"/>
</dbReference>
<dbReference type="InterPro" id="IPR003664">
    <property type="entry name" value="FA_synthesis"/>
</dbReference>
<evidence type="ECO:0000256" key="4">
    <source>
        <dbReference type="ARBA" id="ARBA00022679"/>
    </source>
</evidence>
<keyword evidence="2 10" id="KW-0963">Cytoplasm</keyword>
<evidence type="ECO:0000256" key="9">
    <source>
        <dbReference type="ARBA" id="ARBA00046608"/>
    </source>
</evidence>
<keyword evidence="11" id="KW-0012">Acyltransferase</keyword>
<protein>
    <recommendedName>
        <fullName evidence="8 10">Phosphate acyltransferase</fullName>
        <ecNumber evidence="8 10">2.3.1.274</ecNumber>
    </recommendedName>
    <alternativeName>
        <fullName evidence="10">Acyl-ACP phosphotransacylase</fullName>
    </alternativeName>
    <alternativeName>
        <fullName evidence="10">Acyl-[acyl-carrier-protein]--phosphate acyltransferase</fullName>
    </alternativeName>
    <alternativeName>
        <fullName evidence="10">Phosphate-acyl-ACP acyltransferase</fullName>
    </alternativeName>
</protein>
<dbReference type="HAMAP" id="MF_00019">
    <property type="entry name" value="PlsX"/>
    <property type="match status" value="1"/>
</dbReference>
<evidence type="ECO:0000256" key="1">
    <source>
        <dbReference type="ARBA" id="ARBA00001232"/>
    </source>
</evidence>
<organism evidence="11">
    <name type="scientific">uncultured Solirubrobacteraceae bacterium</name>
    <dbReference type="NCBI Taxonomy" id="1162706"/>
    <lineage>
        <taxon>Bacteria</taxon>
        <taxon>Bacillati</taxon>
        <taxon>Actinomycetota</taxon>
        <taxon>Thermoleophilia</taxon>
        <taxon>Solirubrobacterales</taxon>
        <taxon>Solirubrobacteraceae</taxon>
        <taxon>environmental samples</taxon>
    </lineage>
</organism>
<dbReference type="InterPro" id="IPR012281">
    <property type="entry name" value="Phospholipid_synth_PlsX-like"/>
</dbReference>
<comment type="subcellular location">
    <subcellularLocation>
        <location evidence="10">Cytoplasm</location>
    </subcellularLocation>
    <text evidence="10">Associated with the membrane possibly through PlsY.</text>
</comment>
<dbReference type="GO" id="GO:0008654">
    <property type="term" value="P:phospholipid biosynthetic process"/>
    <property type="evidence" value="ECO:0007669"/>
    <property type="project" value="UniProtKB-KW"/>
</dbReference>
<sequence length="366" mass="36847">MPAARIRALIDRSNGEAPVEPAPVPVVAVDANGADRGPAEVAAGANIAAAQGVRILLFGPAAQLGSAGPGIEVIDAPQSIAKEPNPAAAARSNPESSIVRAARAVAAGDADALVSAGATGAALAAALFNIKRDRGILRPALAATIPVPGAPVTLVDVGANTEVRPEHLVQFAFMGAALAQVVHGIDRPRIALLSVGEEASRGSPLTIDVHARLAALAGLNFVGNIEGHALVEGKADIVVTDGFTGNVALKVMEGVSSKMIALLRQTATSSTRAKAGGLLMAPALRAFRDEIHPELAGGAYLLGLRKLGVVGHGRFTSRGFAHAILLAARGVTGDVPGRTHDALERAGALRKSGGALSETANTVSAQ</sequence>
<dbReference type="GO" id="GO:0006633">
    <property type="term" value="P:fatty acid biosynthetic process"/>
    <property type="evidence" value="ECO:0007669"/>
    <property type="project" value="UniProtKB-UniRule"/>
</dbReference>
<dbReference type="GO" id="GO:0005737">
    <property type="term" value="C:cytoplasm"/>
    <property type="evidence" value="ECO:0007669"/>
    <property type="project" value="UniProtKB-SubCell"/>
</dbReference>
<dbReference type="GO" id="GO:0043811">
    <property type="term" value="F:phosphate:acyl-[acyl carrier protein] acyltransferase activity"/>
    <property type="evidence" value="ECO:0007669"/>
    <property type="project" value="UniProtKB-UniRule"/>
</dbReference>
<keyword evidence="4 10" id="KW-0808">Transferase</keyword>
<keyword evidence="7 10" id="KW-1208">Phospholipid metabolism</keyword>
<evidence type="ECO:0000256" key="10">
    <source>
        <dbReference type="HAMAP-Rule" id="MF_00019"/>
    </source>
</evidence>
<comment type="function">
    <text evidence="10">Catalyzes the reversible formation of acyl-phosphate (acyl-PO(4)) from acyl-[acyl-carrier-protein] (acyl-ACP). This enzyme utilizes acyl-ACP as fatty acyl donor, but not acyl-CoA.</text>
</comment>
<accession>A0A6J4SQ17</accession>
<proteinExistence type="inferred from homology"/>